<keyword evidence="3 5" id="KW-1133">Transmembrane helix</keyword>
<dbReference type="InterPro" id="IPR023271">
    <property type="entry name" value="Aquaporin-like"/>
</dbReference>
<accession>A0ABY7DE77</accession>
<sequence>MENIGRSGPGLHGWQKIFTTITGWRPEMEYLPAIPAACTLYLSIFIFGLVLHNITKLVVPSFLRGFVLDFVKTMTLCGYPFGHGIMRKYYGEVGYVSAMVPMVFLTLTTQRDGFGNPIAVWLQYFKKVMPLWICLVKNLIQLSAGISAYHLGMYILNLELHEAYVNRLKNYYEQFCETDLHVPVHVGFLIEFAAVVYDSWFQCVHLTGMYVHPAMATGHTWGCGDTSKFTHILIYWIGPMAGSWLSVQIQKKIYIRRPGTGKQTQTKPRVKNGTKTGLAMKVQENGD</sequence>
<dbReference type="Proteomes" id="UP001164746">
    <property type="component" value="Chromosome 1"/>
</dbReference>
<evidence type="ECO:0000256" key="2">
    <source>
        <dbReference type="ARBA" id="ARBA00022692"/>
    </source>
</evidence>
<evidence type="ECO:0000256" key="1">
    <source>
        <dbReference type="ARBA" id="ARBA00004141"/>
    </source>
</evidence>
<evidence type="ECO:0000313" key="6">
    <source>
        <dbReference type="EMBL" id="WAQ94378.1"/>
    </source>
</evidence>
<dbReference type="PANTHER" id="PTHR21191:SF16">
    <property type="entry name" value="AQUAPORIN"/>
    <property type="match status" value="1"/>
</dbReference>
<reference evidence="6" key="1">
    <citation type="submission" date="2022-11" db="EMBL/GenBank/DDBJ databases">
        <title>Centuries of genome instability and evolution in soft-shell clam transmissible cancer (bioRxiv).</title>
        <authorList>
            <person name="Hart S.F.M."/>
            <person name="Yonemitsu M.A."/>
            <person name="Giersch R.M."/>
            <person name="Beal B.F."/>
            <person name="Arriagada G."/>
            <person name="Davis B.W."/>
            <person name="Ostrander E.A."/>
            <person name="Goff S.P."/>
            <person name="Metzger M.J."/>
        </authorList>
    </citation>
    <scope>NUCLEOTIDE SEQUENCE</scope>
    <source>
        <strain evidence="6">MELC-2E11</strain>
        <tissue evidence="6">Siphon/mantle</tissue>
    </source>
</reference>
<keyword evidence="4 5" id="KW-0472">Membrane</keyword>
<dbReference type="SUPFAM" id="SSF81338">
    <property type="entry name" value="Aquaporin-like"/>
    <property type="match status" value="1"/>
</dbReference>
<dbReference type="EMBL" id="CP111012">
    <property type="protein sequence ID" value="WAQ94378.1"/>
    <property type="molecule type" value="Genomic_DNA"/>
</dbReference>
<dbReference type="InterPro" id="IPR051883">
    <property type="entry name" value="AQP11/12_channel"/>
</dbReference>
<keyword evidence="2 5" id="KW-0812">Transmembrane</keyword>
<gene>
    <name evidence="6" type="ORF">MAR_006849</name>
</gene>
<feature type="transmembrane region" description="Helical" evidence="5">
    <location>
        <begin position="30"/>
        <end position="50"/>
    </location>
</feature>
<protein>
    <submittedName>
        <fullName evidence="6">AQP11-like protein</fullName>
    </submittedName>
</protein>
<evidence type="ECO:0000256" key="3">
    <source>
        <dbReference type="ARBA" id="ARBA00022989"/>
    </source>
</evidence>
<feature type="non-terminal residue" evidence="6">
    <location>
        <position position="1"/>
    </location>
</feature>
<evidence type="ECO:0000256" key="4">
    <source>
        <dbReference type="ARBA" id="ARBA00023136"/>
    </source>
</evidence>
<proteinExistence type="predicted"/>
<evidence type="ECO:0000256" key="5">
    <source>
        <dbReference type="SAM" id="Phobius"/>
    </source>
</evidence>
<evidence type="ECO:0000313" key="7">
    <source>
        <dbReference type="Proteomes" id="UP001164746"/>
    </source>
</evidence>
<dbReference type="PANTHER" id="PTHR21191">
    <property type="entry name" value="AQUAPORIN"/>
    <property type="match status" value="1"/>
</dbReference>
<organism evidence="6 7">
    <name type="scientific">Mya arenaria</name>
    <name type="common">Soft-shell clam</name>
    <dbReference type="NCBI Taxonomy" id="6604"/>
    <lineage>
        <taxon>Eukaryota</taxon>
        <taxon>Metazoa</taxon>
        <taxon>Spiralia</taxon>
        <taxon>Lophotrochozoa</taxon>
        <taxon>Mollusca</taxon>
        <taxon>Bivalvia</taxon>
        <taxon>Autobranchia</taxon>
        <taxon>Heteroconchia</taxon>
        <taxon>Euheterodonta</taxon>
        <taxon>Imparidentia</taxon>
        <taxon>Neoheterodontei</taxon>
        <taxon>Myida</taxon>
        <taxon>Myoidea</taxon>
        <taxon>Myidae</taxon>
        <taxon>Mya</taxon>
    </lineage>
</organism>
<comment type="subcellular location">
    <subcellularLocation>
        <location evidence="1">Membrane</location>
        <topology evidence="1">Multi-pass membrane protein</topology>
    </subcellularLocation>
</comment>
<keyword evidence="7" id="KW-1185">Reference proteome</keyword>
<name>A0ABY7DE77_MYAAR</name>